<proteinExistence type="inferred from homology"/>
<evidence type="ECO:0000313" key="4">
    <source>
        <dbReference type="EMBL" id="MBU9356126.1"/>
    </source>
</evidence>
<protein>
    <submittedName>
        <fullName evidence="4">NAD(P)-dependent oxidoreductase</fullName>
    </submittedName>
</protein>
<dbReference type="InterPro" id="IPR001509">
    <property type="entry name" value="Epimerase_deHydtase"/>
</dbReference>
<evidence type="ECO:0000313" key="5">
    <source>
        <dbReference type="Proteomes" id="UP001196915"/>
    </source>
</evidence>
<name>A0AAP2HI62_9BURK</name>
<feature type="domain" description="NAD-dependent epimerase/dehydratase" evidence="3">
    <location>
        <begin position="3"/>
        <end position="245"/>
    </location>
</feature>
<sequence>MKILVTGGAGFLGAYIFDALTRAGSEVLAYDRAHVTSDLAWVANGLPDALIRGEIADFSSLSAACRSIRPDVIVHAAARVGFESSLEDPSSFYQTNVMGFVNVCEVARALDVRKIVLISSNTACHAGVGPVQKETDPAFSITRANPSAHYGTSKMIAEAIGMSYGQFHGIDFLALRVAAVYGFGMRIPLYIKPMVENAVDGIKTTFATGGRMKRDLTHVLDVGRAVAAAVHFDGMQSDQPRVLNVAAGTLVSPAEIARIVRSKVPGTEIEIGDALTPLEEENLKSRVPLDIEMAKNLLDWKPQFQIEDGISQYLATYRNYRES</sequence>
<comment type="caution">
    <text evidence="4">The sequence shown here is derived from an EMBL/GenBank/DDBJ whole genome shotgun (WGS) entry which is preliminary data.</text>
</comment>
<dbReference type="AlphaFoldDB" id="A0AAP2HI62"/>
<dbReference type="Proteomes" id="UP001196915">
    <property type="component" value="Unassembled WGS sequence"/>
</dbReference>
<dbReference type="EMBL" id="JAHPMX010000003">
    <property type="protein sequence ID" value="MBU9356126.1"/>
    <property type="molecule type" value="Genomic_DNA"/>
</dbReference>
<comment type="pathway">
    <text evidence="1">Bacterial outer membrane biogenesis; LPS O-antigen biosynthesis.</text>
</comment>
<gene>
    <name evidence="4" type="ORF">KTE52_07240</name>
</gene>
<accession>A0AAP2HI62</accession>
<evidence type="ECO:0000256" key="2">
    <source>
        <dbReference type="ARBA" id="ARBA00007637"/>
    </source>
</evidence>
<dbReference type="PANTHER" id="PTHR43000">
    <property type="entry name" value="DTDP-D-GLUCOSE 4,6-DEHYDRATASE-RELATED"/>
    <property type="match status" value="1"/>
</dbReference>
<organism evidence="4 5">
    <name type="scientific">Burkholderia multivorans</name>
    <dbReference type="NCBI Taxonomy" id="87883"/>
    <lineage>
        <taxon>Bacteria</taxon>
        <taxon>Pseudomonadati</taxon>
        <taxon>Pseudomonadota</taxon>
        <taxon>Betaproteobacteria</taxon>
        <taxon>Burkholderiales</taxon>
        <taxon>Burkholderiaceae</taxon>
        <taxon>Burkholderia</taxon>
        <taxon>Burkholderia cepacia complex</taxon>
    </lineage>
</organism>
<evidence type="ECO:0000256" key="1">
    <source>
        <dbReference type="ARBA" id="ARBA00005125"/>
    </source>
</evidence>
<dbReference type="Pfam" id="PF01370">
    <property type="entry name" value="Epimerase"/>
    <property type="match status" value="1"/>
</dbReference>
<dbReference type="Gene3D" id="3.40.50.720">
    <property type="entry name" value="NAD(P)-binding Rossmann-like Domain"/>
    <property type="match status" value="1"/>
</dbReference>
<reference evidence="4" key="1">
    <citation type="submission" date="2021-06" db="EMBL/GenBank/DDBJ databases">
        <title>A collection of bacterial strains from the Burkholderia cepacia Research Laboratory and Repository.</title>
        <authorList>
            <person name="Lipuma J."/>
            <person name="Spilker T."/>
        </authorList>
    </citation>
    <scope>NUCLEOTIDE SEQUENCE</scope>
    <source>
        <strain evidence="4">AU37435</strain>
    </source>
</reference>
<evidence type="ECO:0000259" key="3">
    <source>
        <dbReference type="Pfam" id="PF01370"/>
    </source>
</evidence>
<dbReference type="RefSeq" id="WP_198122135.1">
    <property type="nucleotide sequence ID" value="NZ_CAJHCY010000025.1"/>
</dbReference>
<comment type="similarity">
    <text evidence="2">Belongs to the NAD(P)-dependent epimerase/dehydratase family.</text>
</comment>
<dbReference type="SUPFAM" id="SSF51735">
    <property type="entry name" value="NAD(P)-binding Rossmann-fold domains"/>
    <property type="match status" value="1"/>
</dbReference>
<dbReference type="InterPro" id="IPR036291">
    <property type="entry name" value="NAD(P)-bd_dom_sf"/>
</dbReference>